<feature type="compositionally biased region" description="Basic and acidic residues" evidence="2">
    <location>
        <begin position="448"/>
        <end position="458"/>
    </location>
</feature>
<proteinExistence type="inferred from homology"/>
<name>A0ABU7KKD4_9ACTN</name>
<evidence type="ECO:0000256" key="2">
    <source>
        <dbReference type="SAM" id="MobiDB-lite"/>
    </source>
</evidence>
<organism evidence="3 4">
    <name type="scientific">Nocardiopsis tropica</name>
    <dbReference type="NCBI Taxonomy" id="109330"/>
    <lineage>
        <taxon>Bacteria</taxon>
        <taxon>Bacillati</taxon>
        <taxon>Actinomycetota</taxon>
        <taxon>Actinomycetes</taxon>
        <taxon>Streptosporangiales</taxon>
        <taxon>Nocardiopsidaceae</taxon>
        <taxon>Nocardiopsis</taxon>
    </lineage>
</organism>
<dbReference type="PANTHER" id="PTHR46696:SF1">
    <property type="entry name" value="CYTOCHROME P450 YJIB-RELATED"/>
    <property type="match status" value="1"/>
</dbReference>
<feature type="region of interest" description="Disordered" evidence="2">
    <location>
        <begin position="1"/>
        <end position="34"/>
    </location>
</feature>
<feature type="compositionally biased region" description="Low complexity" evidence="2">
    <location>
        <begin position="16"/>
        <end position="25"/>
    </location>
</feature>
<dbReference type="SUPFAM" id="SSF48264">
    <property type="entry name" value="Cytochrome P450"/>
    <property type="match status" value="1"/>
</dbReference>
<dbReference type="PRINTS" id="PR00359">
    <property type="entry name" value="BP450"/>
</dbReference>
<evidence type="ECO:0000313" key="4">
    <source>
        <dbReference type="Proteomes" id="UP001348641"/>
    </source>
</evidence>
<reference evidence="3 4" key="1">
    <citation type="submission" date="2023-07" db="EMBL/GenBank/DDBJ databases">
        <authorList>
            <person name="Girao M."/>
            <person name="Carvalho M.F."/>
        </authorList>
    </citation>
    <scope>NUCLEOTIDE SEQUENCE [LARGE SCALE GENOMIC DNA]</scope>
    <source>
        <strain evidence="3 4">66/93</strain>
    </source>
</reference>
<sequence>MRQGTGADDRDGLPPGGADAAGCPRGADRALRLHGGPGDDVPWDLLRARHGGLVPVEVGPGERGWLLLGYKENLQVLRDRDLFSADPRPWSPAGTAPARSGALARDGEEHQRLRVPLVEALAQVGTPQLVPVVERAAVHLLGRVAAEGSADLIGQYAAPLPALVLNELFGLPDAYGRLLADLTTRLWSGEPDRAEPAARAVRAYFAGLVARKRADPGEDLASRLLAHPHGLTDEEAVASLSLLWETGHEPTTHLIGNALLSLLEDPRMWTAYLGGTLTPEDFVDYVMWTDPPIRMLAGRYATADAGFAGARLRRGEPMLFGFASAHTDPSVFHGGDDAMAMAGNRSHLLWGAGAHRCPATGFTRELVRTAIDMAVDRMRGMVLAVEPHGLRRRGGPSVHGLVELPVWFTATGERAEPAEEEPEAPVRRWIRKKRRPASQGARYQAPLAREEDPGERAARVPAAGPGHRPRRPPQGAGARYQAPFAEEETRPDPLEELLAAWRPGG</sequence>
<dbReference type="InterPro" id="IPR002397">
    <property type="entry name" value="Cyt_P450_B"/>
</dbReference>
<accession>A0ABU7KKD4</accession>
<gene>
    <name evidence="3" type="ORF">Q8A49_04540</name>
</gene>
<dbReference type="Proteomes" id="UP001348641">
    <property type="component" value="Unassembled WGS sequence"/>
</dbReference>
<dbReference type="EMBL" id="JAUUCC010000007">
    <property type="protein sequence ID" value="MEE2049757.1"/>
    <property type="molecule type" value="Genomic_DNA"/>
</dbReference>
<evidence type="ECO:0000313" key="3">
    <source>
        <dbReference type="EMBL" id="MEE2049757.1"/>
    </source>
</evidence>
<comment type="similarity">
    <text evidence="1">Belongs to the cytochrome P450 family.</text>
</comment>
<protein>
    <submittedName>
        <fullName evidence="3">Cytochrome P450</fullName>
    </submittedName>
</protein>
<comment type="caution">
    <text evidence="3">The sequence shown here is derived from an EMBL/GenBank/DDBJ whole genome shotgun (WGS) entry which is preliminary data.</text>
</comment>
<dbReference type="PANTHER" id="PTHR46696">
    <property type="entry name" value="P450, PUTATIVE (EUROFUNG)-RELATED"/>
    <property type="match status" value="1"/>
</dbReference>
<dbReference type="RefSeq" id="WP_330157019.1">
    <property type="nucleotide sequence ID" value="NZ_BAAAJA010000006.1"/>
</dbReference>
<feature type="region of interest" description="Disordered" evidence="2">
    <location>
        <begin position="431"/>
        <end position="493"/>
    </location>
</feature>
<evidence type="ECO:0000256" key="1">
    <source>
        <dbReference type="ARBA" id="ARBA00010617"/>
    </source>
</evidence>
<dbReference type="Gene3D" id="1.10.630.10">
    <property type="entry name" value="Cytochrome P450"/>
    <property type="match status" value="1"/>
</dbReference>
<dbReference type="InterPro" id="IPR036396">
    <property type="entry name" value="Cyt_P450_sf"/>
</dbReference>